<accession>A0A6C0C6R2</accession>
<feature type="domain" description="J" evidence="5">
    <location>
        <begin position="3"/>
        <end position="64"/>
    </location>
</feature>
<evidence type="ECO:0000259" key="5">
    <source>
        <dbReference type="PROSITE" id="PS50076"/>
    </source>
</evidence>
<dbReference type="PRINTS" id="PR00625">
    <property type="entry name" value="JDOMAIN"/>
</dbReference>
<evidence type="ECO:0000313" key="6">
    <source>
        <dbReference type="EMBL" id="QHS99213.1"/>
    </source>
</evidence>
<protein>
    <recommendedName>
        <fullName evidence="5">J domain-containing protein</fullName>
    </recommendedName>
</protein>
<dbReference type="InterPro" id="IPR044713">
    <property type="entry name" value="DNJA1/2-like"/>
</dbReference>
<keyword evidence="2" id="KW-0677">Repeat</keyword>
<dbReference type="GO" id="GO:0051082">
    <property type="term" value="F:unfolded protein binding"/>
    <property type="evidence" value="ECO:0007669"/>
    <property type="project" value="InterPro"/>
</dbReference>
<dbReference type="GO" id="GO:0008270">
    <property type="term" value="F:zinc ion binding"/>
    <property type="evidence" value="ECO:0007669"/>
    <property type="project" value="UniProtKB-KW"/>
</dbReference>
<dbReference type="Pfam" id="PF01556">
    <property type="entry name" value="DnaJ_C"/>
    <property type="match status" value="1"/>
</dbReference>
<dbReference type="CDD" id="cd10747">
    <property type="entry name" value="DnaJ_C"/>
    <property type="match status" value="1"/>
</dbReference>
<keyword evidence="4" id="KW-0862">Zinc</keyword>
<reference evidence="6" key="1">
    <citation type="journal article" date="2020" name="Nature">
        <title>Giant virus diversity and host interactions through global metagenomics.</title>
        <authorList>
            <person name="Schulz F."/>
            <person name="Roux S."/>
            <person name="Paez-Espino D."/>
            <person name="Jungbluth S."/>
            <person name="Walsh D.A."/>
            <person name="Denef V.J."/>
            <person name="McMahon K.D."/>
            <person name="Konstantinidis K.T."/>
            <person name="Eloe-Fadrosh E.A."/>
            <person name="Kyrpides N.C."/>
            <person name="Woyke T."/>
        </authorList>
    </citation>
    <scope>NUCLEOTIDE SEQUENCE</scope>
    <source>
        <strain evidence="6">GVMAG-M-3300020185-33</strain>
    </source>
</reference>
<dbReference type="Pfam" id="PF00226">
    <property type="entry name" value="DnaJ"/>
    <property type="match status" value="1"/>
</dbReference>
<keyword evidence="3" id="KW-0863">Zinc-finger</keyword>
<dbReference type="GO" id="GO:0006457">
    <property type="term" value="P:protein folding"/>
    <property type="evidence" value="ECO:0007669"/>
    <property type="project" value="InterPro"/>
</dbReference>
<proteinExistence type="predicted"/>
<keyword evidence="1" id="KW-0479">Metal-binding</keyword>
<dbReference type="AlphaFoldDB" id="A0A6C0C6R2"/>
<dbReference type="PROSITE" id="PS50076">
    <property type="entry name" value="DNAJ_2"/>
    <property type="match status" value="1"/>
</dbReference>
<dbReference type="PANTHER" id="PTHR43888">
    <property type="entry name" value="DNAJ-LIKE-2, ISOFORM A-RELATED"/>
    <property type="match status" value="1"/>
</dbReference>
<dbReference type="SMART" id="SM00271">
    <property type="entry name" value="DnaJ"/>
    <property type="match status" value="1"/>
</dbReference>
<dbReference type="SUPFAM" id="SSF49493">
    <property type="entry name" value="HSP40/DnaJ peptide-binding domain"/>
    <property type="match status" value="2"/>
</dbReference>
<dbReference type="GO" id="GO:0030544">
    <property type="term" value="F:Hsp70 protein binding"/>
    <property type="evidence" value="ECO:0007669"/>
    <property type="project" value="InterPro"/>
</dbReference>
<dbReference type="SUPFAM" id="SSF46565">
    <property type="entry name" value="Chaperone J-domain"/>
    <property type="match status" value="1"/>
</dbReference>
<dbReference type="CDD" id="cd06257">
    <property type="entry name" value="DnaJ"/>
    <property type="match status" value="1"/>
</dbReference>
<name>A0A6C0C6R2_9ZZZZ</name>
<dbReference type="InterPro" id="IPR036869">
    <property type="entry name" value="J_dom_sf"/>
</dbReference>
<organism evidence="6">
    <name type="scientific">viral metagenome</name>
    <dbReference type="NCBI Taxonomy" id="1070528"/>
    <lineage>
        <taxon>unclassified sequences</taxon>
        <taxon>metagenomes</taxon>
        <taxon>organismal metagenomes</taxon>
    </lineage>
</organism>
<dbReference type="FunFam" id="2.60.260.20:FF:000003">
    <property type="entry name" value="DnaJ subfamily A member 2"/>
    <property type="match status" value="1"/>
</dbReference>
<dbReference type="EMBL" id="MN739336">
    <property type="protein sequence ID" value="QHS99213.1"/>
    <property type="molecule type" value="Genomic_DNA"/>
</dbReference>
<evidence type="ECO:0000256" key="2">
    <source>
        <dbReference type="ARBA" id="ARBA00022737"/>
    </source>
</evidence>
<dbReference type="InterPro" id="IPR008971">
    <property type="entry name" value="HSP40/DnaJ_pept-bd"/>
</dbReference>
<dbReference type="InterPro" id="IPR002939">
    <property type="entry name" value="DnaJ_C"/>
</dbReference>
<dbReference type="Gene3D" id="1.10.287.110">
    <property type="entry name" value="DnaJ domain"/>
    <property type="match status" value="1"/>
</dbReference>
<sequence length="297" mass="33711">MVDYYEILGVNSTSNSGEIKKAYRKLSIKNHPDRGGDPESMKKINEAYHTLGDSEKKKMYDMQKNNNLFGGMQDGMMGNQDDIFKMMFGGFPFAGGMPQMRMFHNGRPVNMPNINKPSPIVKSIEITLEQAYSGINHPLKIEKWVIEENIKKVEQETIYVDIKPGIDNNEIIILRNRGNMVTDNNIGDVKIFIKVINNTQFTRDGLDLLLTKEITLKEALIGFQFDFKHLSGKTYTINNKPGKVVAPDFIKEVMNMGMKRNRSHPASPLVGNLLICFSIKYPATITEEQCEQLAKIL</sequence>
<evidence type="ECO:0000256" key="4">
    <source>
        <dbReference type="ARBA" id="ARBA00022833"/>
    </source>
</evidence>
<evidence type="ECO:0000256" key="1">
    <source>
        <dbReference type="ARBA" id="ARBA00022723"/>
    </source>
</evidence>
<dbReference type="InterPro" id="IPR001623">
    <property type="entry name" value="DnaJ_domain"/>
</dbReference>
<dbReference type="Gene3D" id="2.60.260.20">
    <property type="entry name" value="Urease metallochaperone UreE, N-terminal domain"/>
    <property type="match status" value="2"/>
</dbReference>
<evidence type="ECO:0000256" key="3">
    <source>
        <dbReference type="ARBA" id="ARBA00022771"/>
    </source>
</evidence>